<evidence type="ECO:0000256" key="5">
    <source>
        <dbReference type="ARBA" id="ARBA00022842"/>
    </source>
</evidence>
<name>A0ABP1R0H8_9HEXA</name>
<evidence type="ECO:0000256" key="7">
    <source>
        <dbReference type="ARBA" id="ARBA00041815"/>
    </source>
</evidence>
<evidence type="ECO:0000256" key="3">
    <source>
        <dbReference type="ARBA" id="ARBA00022671"/>
    </source>
</evidence>
<dbReference type="InterPro" id="IPR000760">
    <property type="entry name" value="Inositol_monophosphatase-like"/>
</dbReference>
<comment type="catalytic activity">
    <reaction evidence="8">
        <text>1D-myo-inositol 1,3,4-trisphosphate + H2O = 1D-myo-inositol 3,4-bisphosphate + phosphate</text>
        <dbReference type="Rhea" id="RHEA:70319"/>
        <dbReference type="ChEBI" id="CHEBI:15377"/>
        <dbReference type="ChEBI" id="CHEBI:43474"/>
        <dbReference type="ChEBI" id="CHEBI:58414"/>
        <dbReference type="ChEBI" id="CHEBI:83241"/>
    </reaction>
    <physiologicalReaction direction="left-to-right" evidence="8">
        <dbReference type="Rhea" id="RHEA:70320"/>
    </physiologicalReaction>
</comment>
<dbReference type="Gene3D" id="3.30.540.10">
    <property type="entry name" value="Fructose-1,6-Bisphosphatase, subunit A, domain 1"/>
    <property type="match status" value="1"/>
</dbReference>
<comment type="catalytic activity">
    <reaction evidence="9">
        <text>1D-myo-inositol 1,4-bisphosphate + H2O = 1D-myo-inositol 4-phosphate + phosphate</text>
        <dbReference type="Rhea" id="RHEA:15553"/>
        <dbReference type="ChEBI" id="CHEBI:15377"/>
        <dbReference type="ChEBI" id="CHEBI:43474"/>
        <dbReference type="ChEBI" id="CHEBI:58282"/>
        <dbReference type="ChEBI" id="CHEBI:58469"/>
        <dbReference type="EC" id="3.1.3.57"/>
    </reaction>
    <physiologicalReaction direction="left-to-right" evidence="9">
        <dbReference type="Rhea" id="RHEA:15554"/>
    </physiologicalReaction>
</comment>
<dbReference type="EC" id="3.1.3.57" evidence="10"/>
<comment type="similarity">
    <text evidence="1">Belongs to the inositol monophosphatase superfamily.</text>
</comment>
<dbReference type="Gene3D" id="3.40.190.80">
    <property type="match status" value="1"/>
</dbReference>
<keyword evidence="4" id="KW-0479">Metal-binding</keyword>
<evidence type="ECO:0000313" key="13">
    <source>
        <dbReference type="EMBL" id="CAL8116768.1"/>
    </source>
</evidence>
<keyword evidence="3" id="KW-0452">Lithium</keyword>
<evidence type="ECO:0000256" key="6">
    <source>
        <dbReference type="ARBA" id="ARBA00040342"/>
    </source>
</evidence>
<evidence type="ECO:0000256" key="8">
    <source>
        <dbReference type="ARBA" id="ARBA00044465"/>
    </source>
</evidence>
<evidence type="ECO:0000256" key="9">
    <source>
        <dbReference type="ARBA" id="ARBA00044478"/>
    </source>
</evidence>
<dbReference type="InterPro" id="IPR020583">
    <property type="entry name" value="Inositol_monoP_metal-BS"/>
</dbReference>
<evidence type="ECO:0000256" key="11">
    <source>
        <dbReference type="ARBA" id="ARBA00044544"/>
    </source>
</evidence>
<dbReference type="EC" id="3.1.3.7" evidence="2"/>
<dbReference type="EMBL" id="CAXLJM020000053">
    <property type="protein sequence ID" value="CAL8116768.1"/>
    <property type="molecule type" value="Genomic_DNA"/>
</dbReference>
<dbReference type="PROSITE" id="PS00630">
    <property type="entry name" value="IMP_2"/>
    <property type="match status" value="1"/>
</dbReference>
<evidence type="ECO:0000256" key="1">
    <source>
        <dbReference type="ARBA" id="ARBA00009759"/>
    </source>
</evidence>
<accession>A0ABP1R0H8</accession>
<dbReference type="SUPFAM" id="SSF56655">
    <property type="entry name" value="Carbohydrate phosphatase"/>
    <property type="match status" value="1"/>
</dbReference>
<keyword evidence="14" id="KW-1185">Reference proteome</keyword>
<dbReference type="InterPro" id="IPR050725">
    <property type="entry name" value="CysQ/Inositol_MonoPase"/>
</dbReference>
<dbReference type="Pfam" id="PF00459">
    <property type="entry name" value="Inositol_P"/>
    <property type="match status" value="1"/>
</dbReference>
<dbReference type="PANTHER" id="PTHR43028:SF5">
    <property type="entry name" value="3'(2'),5'-BISPHOSPHATE NUCLEOTIDASE 1"/>
    <property type="match status" value="1"/>
</dbReference>
<proteinExistence type="inferred from homology"/>
<reference evidence="13 14" key="1">
    <citation type="submission" date="2024-08" db="EMBL/GenBank/DDBJ databases">
        <authorList>
            <person name="Cucini C."/>
            <person name="Frati F."/>
        </authorList>
    </citation>
    <scope>NUCLEOTIDE SEQUENCE [LARGE SCALE GENOMIC DNA]</scope>
</reference>
<sequence>MSVCLQSSRNLLFHARFTLLFRPHQVPENRPFSKMPVLQSKDVPLFLRLVSATTQVASSAGSIARKVVKSGELDIVDKGGGNDPQTIADRAIQAYVVQMLRQSFPKLTVIGEEGESVSADNTLFEHLIPPSTSNSLLDKLIFPQILQLKIPDKLRGIKEEDVVIWLDPLDGTTEFTKGGLGHVTTLIGIAHGGVPVAGVIHEPFSYHSGDGRTIYGIPGVGYGGCQMVLPQTGKRIITTTQSHSNPRIEAAIGILKPYRVIRAGGAGHKALYLVEGVANAYVFASKGLKKWDTCAPEALLQAVGGKMTDLSGEAYSYNKDEEYGNDRGLLATAPGEDHEWYVKQFLGGAPLIL</sequence>
<evidence type="ECO:0000256" key="10">
    <source>
        <dbReference type="ARBA" id="ARBA00044519"/>
    </source>
</evidence>
<dbReference type="PRINTS" id="PR00377">
    <property type="entry name" value="IMPHPHTASES"/>
</dbReference>
<evidence type="ECO:0000256" key="12">
    <source>
        <dbReference type="ARBA" id="ARBA00044554"/>
    </source>
</evidence>
<keyword evidence="5" id="KW-0460">Magnesium</keyword>
<evidence type="ECO:0000256" key="2">
    <source>
        <dbReference type="ARBA" id="ARBA00012633"/>
    </source>
</evidence>
<comment type="caution">
    <text evidence="13">The sequence shown here is derived from an EMBL/GenBank/DDBJ whole genome shotgun (WGS) entry which is preliminary data.</text>
</comment>
<dbReference type="PROSITE" id="PS00629">
    <property type="entry name" value="IMP_1"/>
    <property type="match status" value="1"/>
</dbReference>
<gene>
    <name evidence="13" type="ORF">ODALV1_LOCUS17400</name>
</gene>
<protein>
    <recommendedName>
        <fullName evidence="6">3'(2'),5'-bisphosphate nucleotidase 1</fullName>
        <ecNumber evidence="10">3.1.3.57</ecNumber>
        <ecNumber evidence="2">3.1.3.7</ecNumber>
    </recommendedName>
    <alternativeName>
        <fullName evidence="11">3'-phosphoadenosine 5'-phosphate phosphatase</fullName>
    </alternativeName>
    <alternativeName>
        <fullName evidence="7">Bisphosphate 3'-nucleotidase 1</fullName>
    </alternativeName>
    <alternativeName>
        <fullName evidence="12">Inositol-polyphosphate 1-phosphatase</fullName>
    </alternativeName>
</protein>
<evidence type="ECO:0000313" key="14">
    <source>
        <dbReference type="Proteomes" id="UP001642540"/>
    </source>
</evidence>
<dbReference type="Proteomes" id="UP001642540">
    <property type="component" value="Unassembled WGS sequence"/>
</dbReference>
<dbReference type="PANTHER" id="PTHR43028">
    <property type="entry name" value="3'(2'),5'-BISPHOSPHATE NUCLEOTIDASE 1"/>
    <property type="match status" value="1"/>
</dbReference>
<evidence type="ECO:0000256" key="4">
    <source>
        <dbReference type="ARBA" id="ARBA00022723"/>
    </source>
</evidence>
<organism evidence="13 14">
    <name type="scientific">Orchesella dallaii</name>
    <dbReference type="NCBI Taxonomy" id="48710"/>
    <lineage>
        <taxon>Eukaryota</taxon>
        <taxon>Metazoa</taxon>
        <taxon>Ecdysozoa</taxon>
        <taxon>Arthropoda</taxon>
        <taxon>Hexapoda</taxon>
        <taxon>Collembola</taxon>
        <taxon>Entomobryomorpha</taxon>
        <taxon>Entomobryoidea</taxon>
        <taxon>Orchesellidae</taxon>
        <taxon>Orchesellinae</taxon>
        <taxon>Orchesella</taxon>
    </lineage>
</organism>
<dbReference type="InterPro" id="IPR020550">
    <property type="entry name" value="Inositol_monophosphatase_CS"/>
</dbReference>